<gene>
    <name evidence="6" type="ordered locus">ABO_0882</name>
</gene>
<dbReference type="eggNOG" id="ENOG5032Y1Y">
    <property type="taxonomic scope" value="Bacteria"/>
</dbReference>
<organism evidence="6 7">
    <name type="scientific">Alcanivorax borkumensis (strain ATCC 700651 / DSM 11573 / NCIMB 13689 / SK2)</name>
    <dbReference type="NCBI Taxonomy" id="393595"/>
    <lineage>
        <taxon>Bacteria</taxon>
        <taxon>Pseudomonadati</taxon>
        <taxon>Pseudomonadota</taxon>
        <taxon>Gammaproteobacteria</taxon>
        <taxon>Oceanospirillales</taxon>
        <taxon>Alcanivoracaceae</taxon>
        <taxon>Alcanivorax</taxon>
    </lineage>
</organism>
<evidence type="ECO:0000256" key="5">
    <source>
        <dbReference type="SAM" id="Phobius"/>
    </source>
</evidence>
<keyword evidence="7" id="KW-1185">Reference proteome</keyword>
<keyword evidence="2 5" id="KW-0812">Transmembrane</keyword>
<evidence type="ECO:0000313" key="6">
    <source>
        <dbReference type="EMBL" id="CAL16330.1"/>
    </source>
</evidence>
<dbReference type="STRING" id="393595.ABO_0882"/>
<feature type="transmembrane region" description="Helical" evidence="5">
    <location>
        <begin position="129"/>
        <end position="152"/>
    </location>
</feature>
<dbReference type="Proteomes" id="UP000008871">
    <property type="component" value="Chromosome"/>
</dbReference>
<evidence type="ECO:0000256" key="2">
    <source>
        <dbReference type="ARBA" id="ARBA00022692"/>
    </source>
</evidence>
<reference evidence="6 7" key="1">
    <citation type="journal article" date="2006" name="Nat. Biotechnol.">
        <title>Genome sequence of the ubiquitous hydrocarbon-degrading marine bacterium Alcanivorax borkumensis.</title>
        <authorList>
            <person name="Schneiker S."/>
            <person name="Martins dos Santos V.A.P."/>
            <person name="Bartels D."/>
            <person name="Bekel T."/>
            <person name="Brecht M."/>
            <person name="Buhrmester J."/>
            <person name="Chernikova T.N."/>
            <person name="Denaro R."/>
            <person name="Ferrer M."/>
            <person name="Gertler C."/>
            <person name="Goesmann A."/>
            <person name="Golyshina O.V."/>
            <person name="Kaminski F."/>
            <person name="Khachane A.N."/>
            <person name="Lang S."/>
            <person name="Linke B."/>
            <person name="McHardy A.C."/>
            <person name="Meyer F."/>
            <person name="Nechitaylo T."/>
            <person name="Puehler A."/>
            <person name="Regenhardt D."/>
            <person name="Rupp O."/>
            <person name="Sabirova J.S."/>
            <person name="Selbitschka W."/>
            <person name="Yakimov M.M."/>
            <person name="Timmis K.N."/>
            <person name="Vorhoelter F.-J."/>
            <person name="Weidner S."/>
            <person name="Kaiser O."/>
            <person name="Golyshin P.N."/>
        </authorList>
    </citation>
    <scope>NUCLEOTIDE SEQUENCE [LARGE SCALE GENOMIC DNA]</scope>
    <source>
        <strain evidence="7">ATCC 700651 / DSM 11573 / NCIMB 13689 / SK2</strain>
    </source>
</reference>
<feature type="transmembrane region" description="Helical" evidence="5">
    <location>
        <begin position="20"/>
        <end position="41"/>
    </location>
</feature>
<dbReference type="InterPro" id="IPR001129">
    <property type="entry name" value="Membr-assoc_MAPEG"/>
</dbReference>
<name>Q0VR68_ALCBS</name>
<sequence>MRGLDSMMTESTITTTHLFLLAYAGWALFLLILLISARSLAVLSGKSKADGFPPYHYNPACPLNRLHRAYLNTLELLGIIIVVVATALWIGNTDLSATLLPWLVAARVAQSIIHLVGVNHWLVQIRFGFFLVQVALVSWLAVDQACLLLSLAKQ</sequence>
<evidence type="ECO:0008006" key="8">
    <source>
        <dbReference type="Google" id="ProtNLM"/>
    </source>
</evidence>
<feature type="transmembrane region" description="Helical" evidence="5">
    <location>
        <begin position="69"/>
        <end position="90"/>
    </location>
</feature>
<dbReference type="KEGG" id="abo:ABO_0882"/>
<dbReference type="AlphaFoldDB" id="Q0VR68"/>
<keyword evidence="3 5" id="KW-1133">Transmembrane helix</keyword>
<evidence type="ECO:0000256" key="4">
    <source>
        <dbReference type="ARBA" id="ARBA00023136"/>
    </source>
</evidence>
<comment type="subcellular location">
    <subcellularLocation>
        <location evidence="1">Membrane</location>
    </subcellularLocation>
</comment>
<evidence type="ECO:0000256" key="3">
    <source>
        <dbReference type="ARBA" id="ARBA00022989"/>
    </source>
</evidence>
<dbReference type="EMBL" id="AM286690">
    <property type="protein sequence ID" value="CAL16330.1"/>
    <property type="molecule type" value="Genomic_DNA"/>
</dbReference>
<dbReference type="GO" id="GO:0016020">
    <property type="term" value="C:membrane"/>
    <property type="evidence" value="ECO:0007669"/>
    <property type="project" value="UniProtKB-SubCell"/>
</dbReference>
<dbReference type="HOGENOM" id="CLU_149787_0_0_6"/>
<protein>
    <recommendedName>
        <fullName evidence="8">MAPEG family protein</fullName>
    </recommendedName>
</protein>
<evidence type="ECO:0000313" key="7">
    <source>
        <dbReference type="Proteomes" id="UP000008871"/>
    </source>
</evidence>
<dbReference type="Pfam" id="PF01124">
    <property type="entry name" value="MAPEG"/>
    <property type="match status" value="1"/>
</dbReference>
<evidence type="ECO:0000256" key="1">
    <source>
        <dbReference type="ARBA" id="ARBA00004370"/>
    </source>
</evidence>
<dbReference type="InterPro" id="IPR023352">
    <property type="entry name" value="MAPEG-like_dom_sf"/>
</dbReference>
<keyword evidence="4 5" id="KW-0472">Membrane</keyword>
<proteinExistence type="predicted"/>
<accession>Q0VR68</accession>
<dbReference type="SUPFAM" id="SSF161084">
    <property type="entry name" value="MAPEG domain-like"/>
    <property type="match status" value="1"/>
</dbReference>
<dbReference type="Gene3D" id="1.20.120.550">
    <property type="entry name" value="Membrane associated eicosanoid/glutathione metabolism-like domain"/>
    <property type="match status" value="1"/>
</dbReference>